<name>A0A6P8BDW6_PYRGI</name>
<evidence type="ECO:0000256" key="3">
    <source>
        <dbReference type="RuleBase" id="RU000363"/>
    </source>
</evidence>
<dbReference type="Proteomes" id="UP000515153">
    <property type="component" value="Unplaced"/>
</dbReference>
<keyword evidence="2" id="KW-0560">Oxidoreductase</keyword>
<dbReference type="AlphaFoldDB" id="A0A6P8BDW6"/>
<sequence length="322" mass="34601">MTTFGSETTAEEVVSAFSSNIKGRTFLITGTSTNGLGAYTATCLARASPEALILVARSEAKVAPVMEEIASIDPSIRAIFVPVDLTNQESVRAAAAAILEDRKISKIDIVINCAGIMFVEKFTTDDTGNELQFSANHIGHFLLTNLLMPKILGAGEGARIVNITSHGHQLSDVWWTDPTFGNGKDYHGWSGYGQSKTANILFTVELARRLKDRGIVSLAVHPGTIAGTGLFQHVPEEKLEEGDAISKRNTGLPFTLDLPYKNSSQGCSSGLAAALDPELAAHSGSYIQNCKVGTPREYALDGEKAKRLWIMTEKLVGQSFDL</sequence>
<gene>
    <name evidence="5" type="ORF">PgNI_02853</name>
</gene>
<dbReference type="Gene3D" id="3.40.50.720">
    <property type="entry name" value="NAD(P)-binding Rossmann-like Domain"/>
    <property type="match status" value="1"/>
</dbReference>
<accession>A0A6P8BDW6</accession>
<comment type="similarity">
    <text evidence="1 3">Belongs to the short-chain dehydrogenases/reductases (SDR) family.</text>
</comment>
<reference evidence="5" key="2">
    <citation type="submission" date="2019-10" db="EMBL/GenBank/DDBJ databases">
        <authorList>
            <consortium name="NCBI Genome Project"/>
        </authorList>
    </citation>
    <scope>NUCLEOTIDE SEQUENCE</scope>
    <source>
        <strain evidence="5">NI907</strain>
    </source>
</reference>
<dbReference type="RefSeq" id="XP_030985428.1">
    <property type="nucleotide sequence ID" value="XM_031122910.1"/>
</dbReference>
<dbReference type="SUPFAM" id="SSF51735">
    <property type="entry name" value="NAD(P)-binding Rossmann-fold domains"/>
    <property type="match status" value="1"/>
</dbReference>
<dbReference type="GeneID" id="41957821"/>
<keyword evidence="4" id="KW-1185">Reference proteome</keyword>
<reference evidence="5" key="1">
    <citation type="journal article" date="2019" name="Mol. Biol. Evol.">
        <title>Blast fungal genomes show frequent chromosomal changes, gene gains and losses, and effector gene turnover.</title>
        <authorList>
            <person name="Gomez Luciano L.B."/>
            <person name="Jason Tsai I."/>
            <person name="Chuma I."/>
            <person name="Tosa Y."/>
            <person name="Chen Y.H."/>
            <person name="Li J.Y."/>
            <person name="Li M.Y."/>
            <person name="Jade Lu M.Y."/>
            <person name="Nakayashiki H."/>
            <person name="Li W.H."/>
        </authorList>
    </citation>
    <scope>NUCLEOTIDE SEQUENCE</scope>
    <source>
        <strain evidence="5">NI907</strain>
    </source>
</reference>
<proteinExistence type="inferred from homology"/>
<evidence type="ECO:0000256" key="2">
    <source>
        <dbReference type="ARBA" id="ARBA00023002"/>
    </source>
</evidence>
<dbReference type="PANTHER" id="PTHR24320:SF283">
    <property type="entry name" value="RETINOL DEHYDROGENASE 11"/>
    <property type="match status" value="1"/>
</dbReference>
<dbReference type="GO" id="GO:0016491">
    <property type="term" value="F:oxidoreductase activity"/>
    <property type="evidence" value="ECO:0007669"/>
    <property type="project" value="UniProtKB-KW"/>
</dbReference>
<dbReference type="KEGG" id="pgri:PgNI_02853"/>
<organism evidence="4 5">
    <name type="scientific">Pyricularia grisea</name>
    <name type="common">Crabgrass-specific blast fungus</name>
    <name type="synonym">Magnaporthe grisea</name>
    <dbReference type="NCBI Taxonomy" id="148305"/>
    <lineage>
        <taxon>Eukaryota</taxon>
        <taxon>Fungi</taxon>
        <taxon>Dikarya</taxon>
        <taxon>Ascomycota</taxon>
        <taxon>Pezizomycotina</taxon>
        <taxon>Sordariomycetes</taxon>
        <taxon>Sordariomycetidae</taxon>
        <taxon>Magnaporthales</taxon>
        <taxon>Pyriculariaceae</taxon>
        <taxon>Pyricularia</taxon>
    </lineage>
</organism>
<dbReference type="PRINTS" id="PR00080">
    <property type="entry name" value="SDRFAMILY"/>
</dbReference>
<dbReference type="InterPro" id="IPR002347">
    <property type="entry name" value="SDR_fam"/>
</dbReference>
<protein>
    <submittedName>
        <fullName evidence="5">Uncharacterized protein</fullName>
    </submittedName>
</protein>
<evidence type="ECO:0000256" key="1">
    <source>
        <dbReference type="ARBA" id="ARBA00006484"/>
    </source>
</evidence>
<dbReference type="Pfam" id="PF00106">
    <property type="entry name" value="adh_short"/>
    <property type="match status" value="1"/>
</dbReference>
<reference evidence="5" key="3">
    <citation type="submission" date="2025-08" db="UniProtKB">
        <authorList>
            <consortium name="RefSeq"/>
        </authorList>
    </citation>
    <scope>IDENTIFICATION</scope>
    <source>
        <strain evidence="5">NI907</strain>
    </source>
</reference>
<dbReference type="PANTHER" id="PTHR24320">
    <property type="entry name" value="RETINOL DEHYDROGENASE"/>
    <property type="match status" value="1"/>
</dbReference>
<evidence type="ECO:0000313" key="5">
    <source>
        <dbReference type="RefSeq" id="XP_030985428.1"/>
    </source>
</evidence>
<dbReference type="InterPro" id="IPR036291">
    <property type="entry name" value="NAD(P)-bd_dom_sf"/>
</dbReference>
<evidence type="ECO:0000313" key="4">
    <source>
        <dbReference type="Proteomes" id="UP000515153"/>
    </source>
</evidence>